<accession>A0A6N8DS79</accession>
<dbReference type="InterPro" id="IPR006503">
    <property type="entry name" value="Nase-assoc"/>
</dbReference>
<feature type="region of interest" description="Disordered" evidence="3">
    <location>
        <begin position="120"/>
        <end position="142"/>
    </location>
</feature>
<dbReference type="AlphaFoldDB" id="A0A6N8DS79"/>
<evidence type="ECO:0000256" key="2">
    <source>
        <dbReference type="PROSITE-ProRule" id="PRU01282"/>
    </source>
</evidence>
<comment type="similarity">
    <text evidence="1 2">Belongs to the ArsC family.</text>
</comment>
<dbReference type="Gene3D" id="3.40.30.10">
    <property type="entry name" value="Glutaredoxin"/>
    <property type="match status" value="1"/>
</dbReference>
<dbReference type="SUPFAM" id="SSF52833">
    <property type="entry name" value="Thioredoxin-like"/>
    <property type="match status" value="1"/>
</dbReference>
<dbReference type="PANTHER" id="PTHR30041:SF8">
    <property type="entry name" value="PROTEIN YFFB"/>
    <property type="match status" value="1"/>
</dbReference>
<organism evidence="4 5">
    <name type="scientific">Rhodoblastus acidophilus</name>
    <name type="common">Rhodopseudomonas acidophila</name>
    <dbReference type="NCBI Taxonomy" id="1074"/>
    <lineage>
        <taxon>Bacteria</taxon>
        <taxon>Pseudomonadati</taxon>
        <taxon>Pseudomonadota</taxon>
        <taxon>Alphaproteobacteria</taxon>
        <taxon>Hyphomicrobiales</taxon>
        <taxon>Rhodoblastaceae</taxon>
        <taxon>Rhodoblastus</taxon>
    </lineage>
</organism>
<sequence>MTQVVFYEKPGCATNRKQKILLAEAGHEVVAKNLLTESWTPERLRAFFGDLPVEDWFNPNAPQVKSGAVNPRAFDADLALANMVIEPLLIRRPLIEALGQKCAGFNQSLVQDLLGPDKKPAETVACSRPDGTPCPPEKISAE</sequence>
<reference evidence="4 5" key="1">
    <citation type="submission" date="2019-11" db="EMBL/GenBank/DDBJ databases">
        <title>Whole-genome sequence of a Rhodoblastus acidophilus DSM 142.</title>
        <authorList>
            <person name="Kyndt J.A."/>
            <person name="Meyer T.E."/>
        </authorList>
    </citation>
    <scope>NUCLEOTIDE SEQUENCE [LARGE SCALE GENOMIC DNA]</scope>
    <source>
        <strain evidence="4 5">DSM 142</strain>
    </source>
</reference>
<dbReference type="InterPro" id="IPR036249">
    <property type="entry name" value="Thioredoxin-like_sf"/>
</dbReference>
<gene>
    <name evidence="4" type="ORF">GJ654_11895</name>
</gene>
<evidence type="ECO:0000256" key="1">
    <source>
        <dbReference type="ARBA" id="ARBA00007198"/>
    </source>
</evidence>
<dbReference type="NCBIfam" id="TIGR01616">
    <property type="entry name" value="nitro_assoc"/>
    <property type="match status" value="1"/>
</dbReference>
<name>A0A6N8DS79_RHOAC</name>
<evidence type="ECO:0000256" key="3">
    <source>
        <dbReference type="SAM" id="MobiDB-lite"/>
    </source>
</evidence>
<dbReference type="Pfam" id="PF03960">
    <property type="entry name" value="ArsC"/>
    <property type="match status" value="1"/>
</dbReference>
<dbReference type="Proteomes" id="UP000439113">
    <property type="component" value="Unassembled WGS sequence"/>
</dbReference>
<dbReference type="PROSITE" id="PS51353">
    <property type="entry name" value="ARSC"/>
    <property type="match status" value="1"/>
</dbReference>
<protein>
    <submittedName>
        <fullName evidence="4">Arsenate reductase family protein</fullName>
    </submittedName>
</protein>
<comment type="caution">
    <text evidence="4">The sequence shown here is derived from an EMBL/GenBank/DDBJ whole genome shotgun (WGS) entry which is preliminary data.</text>
</comment>
<dbReference type="OrthoDB" id="5432555at2"/>
<evidence type="ECO:0000313" key="4">
    <source>
        <dbReference type="EMBL" id="MTV31694.1"/>
    </source>
</evidence>
<proteinExistence type="inferred from homology"/>
<dbReference type="RefSeq" id="WP_155446377.1">
    <property type="nucleotide sequence ID" value="NZ_JAOQNR010000008.1"/>
</dbReference>
<dbReference type="InterPro" id="IPR006660">
    <property type="entry name" value="Arsenate_reductase-like"/>
</dbReference>
<evidence type="ECO:0000313" key="5">
    <source>
        <dbReference type="Proteomes" id="UP000439113"/>
    </source>
</evidence>
<dbReference type="EMBL" id="WNKS01000009">
    <property type="protein sequence ID" value="MTV31694.1"/>
    <property type="molecule type" value="Genomic_DNA"/>
</dbReference>
<dbReference type="PANTHER" id="PTHR30041">
    <property type="entry name" value="ARSENATE REDUCTASE"/>
    <property type="match status" value="1"/>
</dbReference>